<evidence type="ECO:0000313" key="1">
    <source>
        <dbReference type="EMBL" id="GAA0464710.1"/>
    </source>
</evidence>
<sequence length="249" mass="26188">MRHGDVEAGTDGRPRVGVVASFDFTRQAELLRWVPDEVACALAFTRPVPYEDNWQLVSRLGRPAVLAEPLRELRSSADGMPEAVAYLCTACSFAGGVAGEAALRAAMAEHGVPHALTTSGAAVAALRAVGARRVAVVHPYQAPVDRALARYLEASGCEVAGLTALGLESVDEVYGVRAERVEQAVAAGDRPGADAVFVSCTALPTYDVLPALERRLGKPVISANQATVWALSRAVGMRARGPGQRLPAH</sequence>
<reference evidence="1 2" key="1">
    <citation type="journal article" date="2019" name="Int. J. Syst. Evol. Microbiol.">
        <title>The Global Catalogue of Microorganisms (GCM) 10K type strain sequencing project: providing services to taxonomists for standard genome sequencing and annotation.</title>
        <authorList>
            <consortium name="The Broad Institute Genomics Platform"/>
            <consortium name="The Broad Institute Genome Sequencing Center for Infectious Disease"/>
            <person name="Wu L."/>
            <person name="Ma J."/>
        </authorList>
    </citation>
    <scope>NUCLEOTIDE SEQUENCE [LARGE SCALE GENOMIC DNA]</scope>
    <source>
        <strain evidence="1 2">JCM 4805</strain>
    </source>
</reference>
<dbReference type="PANTHER" id="PTHR40267:SF1">
    <property type="entry name" value="BLR3294 PROTEIN"/>
    <property type="match status" value="1"/>
</dbReference>
<comment type="caution">
    <text evidence="1">The sequence shown here is derived from an EMBL/GenBank/DDBJ whole genome shotgun (WGS) entry which is preliminary data.</text>
</comment>
<gene>
    <name evidence="1" type="ORF">GCM10010361_30840</name>
</gene>
<dbReference type="RefSeq" id="WP_346095492.1">
    <property type="nucleotide sequence ID" value="NZ_BAAABY010000023.1"/>
</dbReference>
<keyword evidence="2" id="KW-1185">Reference proteome</keyword>
<protein>
    <submittedName>
        <fullName evidence="1">Asp/Glu/hydantoin racemase</fullName>
    </submittedName>
</protein>
<name>A0ABN1A0N6_9ACTN</name>
<dbReference type="Gene3D" id="3.40.50.12500">
    <property type="match status" value="1"/>
</dbReference>
<dbReference type="EMBL" id="BAAABY010000023">
    <property type="protein sequence ID" value="GAA0464710.1"/>
    <property type="molecule type" value="Genomic_DNA"/>
</dbReference>
<dbReference type="InterPro" id="IPR053714">
    <property type="entry name" value="Iso_Racemase_Enz_sf"/>
</dbReference>
<proteinExistence type="predicted"/>
<evidence type="ECO:0000313" key="2">
    <source>
        <dbReference type="Proteomes" id="UP001500909"/>
    </source>
</evidence>
<dbReference type="PIRSF" id="PIRSF015736">
    <property type="entry name" value="MI"/>
    <property type="match status" value="1"/>
</dbReference>
<dbReference type="InterPro" id="IPR026286">
    <property type="entry name" value="MaiA/AMDase"/>
</dbReference>
<dbReference type="Pfam" id="PF17645">
    <property type="entry name" value="Amdase"/>
    <property type="match status" value="1"/>
</dbReference>
<organism evidence="1 2">
    <name type="scientific">Streptomyces olivaceiscleroticus</name>
    <dbReference type="NCBI Taxonomy" id="68245"/>
    <lineage>
        <taxon>Bacteria</taxon>
        <taxon>Bacillati</taxon>
        <taxon>Actinomycetota</taxon>
        <taxon>Actinomycetes</taxon>
        <taxon>Kitasatosporales</taxon>
        <taxon>Streptomycetaceae</taxon>
        <taxon>Streptomyces</taxon>
    </lineage>
</organism>
<dbReference type="Proteomes" id="UP001500909">
    <property type="component" value="Unassembled WGS sequence"/>
</dbReference>
<accession>A0ABN1A0N6</accession>
<dbReference type="PANTHER" id="PTHR40267">
    <property type="entry name" value="BLR3294 PROTEIN"/>
    <property type="match status" value="1"/>
</dbReference>